<organism evidence="15 16">
    <name type="scientific">Ligilactobacillus salivarius</name>
    <dbReference type="NCBI Taxonomy" id="1624"/>
    <lineage>
        <taxon>Bacteria</taxon>
        <taxon>Bacillati</taxon>
        <taxon>Bacillota</taxon>
        <taxon>Bacilli</taxon>
        <taxon>Lactobacillales</taxon>
        <taxon>Lactobacillaceae</taxon>
        <taxon>Ligilactobacillus</taxon>
    </lineage>
</organism>
<evidence type="ECO:0000256" key="8">
    <source>
        <dbReference type="ARBA" id="ARBA00022989"/>
    </source>
</evidence>
<comment type="similarity">
    <text evidence="3">Belongs to the CpsC/CapA family.</text>
</comment>
<dbReference type="GO" id="GO:0005886">
    <property type="term" value="C:plasma membrane"/>
    <property type="evidence" value="ECO:0007669"/>
    <property type="project" value="UniProtKB-SubCell"/>
</dbReference>
<keyword evidence="9 12" id="KW-0472">Membrane</keyword>
<gene>
    <name evidence="15" type="ORF">BHF65_03385</name>
</gene>
<evidence type="ECO:0000256" key="1">
    <source>
        <dbReference type="ARBA" id="ARBA00004651"/>
    </source>
</evidence>
<evidence type="ECO:0000259" key="14">
    <source>
        <dbReference type="Pfam" id="PF13807"/>
    </source>
</evidence>
<keyword evidence="7" id="KW-0972">Capsule biogenesis/degradation</keyword>
<evidence type="ECO:0000256" key="12">
    <source>
        <dbReference type="SAM" id="Phobius"/>
    </source>
</evidence>
<comment type="function">
    <text evidence="11">Required for CpsD phosphorylation. Involved in the regulation of capsular polysaccharide biosynthesis. May be part of a complex that directs the coordinated polymerization and export to the cell surface of the capsular polysaccharide.</text>
</comment>
<keyword evidence="5" id="KW-1003">Cell membrane</keyword>
<evidence type="ECO:0000313" key="16">
    <source>
        <dbReference type="Proteomes" id="UP000094723"/>
    </source>
</evidence>
<evidence type="ECO:0000313" key="15">
    <source>
        <dbReference type="EMBL" id="AOO73313.1"/>
    </source>
</evidence>
<feature type="domain" description="Tyrosine-protein kinase G-rich" evidence="14">
    <location>
        <begin position="145"/>
        <end position="200"/>
    </location>
</feature>
<reference evidence="15 16" key="1">
    <citation type="submission" date="2016-09" db="EMBL/GenBank/DDBJ databases">
        <title>Complete Genome Sequence of Lactobacillus salivarius Jin.</title>
        <authorList>
            <person name="Jin N."/>
            <person name="Li C."/>
            <person name="Wang M."/>
            <person name="Ren D."/>
            <person name="Di Y."/>
            <person name="Pan R."/>
            <person name="Du S."/>
            <person name="Lu H."/>
            <person name="Li X."/>
            <person name="Tian M."/>
        </authorList>
    </citation>
    <scope>NUCLEOTIDE SEQUENCE [LARGE SCALE GENOMIC DNA]</scope>
    <source>
        <strain evidence="15 16">CICC 23174</strain>
    </source>
</reference>
<evidence type="ECO:0000256" key="6">
    <source>
        <dbReference type="ARBA" id="ARBA00022692"/>
    </source>
</evidence>
<feature type="domain" description="Polysaccharide chain length determinant N-terminal" evidence="13">
    <location>
        <begin position="8"/>
        <end position="95"/>
    </location>
</feature>
<evidence type="ECO:0000256" key="7">
    <source>
        <dbReference type="ARBA" id="ARBA00022903"/>
    </source>
</evidence>
<evidence type="ECO:0000259" key="13">
    <source>
        <dbReference type="Pfam" id="PF02706"/>
    </source>
</evidence>
<evidence type="ECO:0000256" key="11">
    <source>
        <dbReference type="ARBA" id="ARBA00045736"/>
    </source>
</evidence>
<evidence type="ECO:0000256" key="3">
    <source>
        <dbReference type="ARBA" id="ARBA00006683"/>
    </source>
</evidence>
<name>A0A1D7TQR2_9LACO</name>
<feature type="transmembrane region" description="Helical" evidence="12">
    <location>
        <begin position="181"/>
        <end position="198"/>
    </location>
</feature>
<keyword evidence="8 12" id="KW-1133">Transmembrane helix</keyword>
<dbReference type="InterPro" id="IPR032807">
    <property type="entry name" value="GNVR"/>
</dbReference>
<dbReference type="InterPro" id="IPR050445">
    <property type="entry name" value="Bact_polysacc_biosynth/exp"/>
</dbReference>
<evidence type="ECO:0000256" key="2">
    <source>
        <dbReference type="ARBA" id="ARBA00005132"/>
    </source>
</evidence>
<evidence type="ECO:0000256" key="10">
    <source>
        <dbReference type="ARBA" id="ARBA00023169"/>
    </source>
</evidence>
<accession>A0A1D7TQR2</accession>
<comment type="pathway">
    <text evidence="2">Capsule biogenesis; capsule polysaccharide biosynthesis.</text>
</comment>
<comment type="subcellular location">
    <subcellularLocation>
        <location evidence="1">Cell membrane</location>
        <topology evidence="1">Multi-pass membrane protein</topology>
    </subcellularLocation>
</comment>
<feature type="transmembrane region" description="Helical" evidence="12">
    <location>
        <begin position="21"/>
        <end position="43"/>
    </location>
</feature>
<evidence type="ECO:0000256" key="9">
    <source>
        <dbReference type="ARBA" id="ARBA00023136"/>
    </source>
</evidence>
<dbReference type="Pfam" id="PF13807">
    <property type="entry name" value="GNVR"/>
    <property type="match status" value="1"/>
</dbReference>
<dbReference type="GO" id="GO:0004713">
    <property type="term" value="F:protein tyrosine kinase activity"/>
    <property type="evidence" value="ECO:0007669"/>
    <property type="project" value="TreeGrafter"/>
</dbReference>
<dbReference type="PANTHER" id="PTHR32309">
    <property type="entry name" value="TYROSINE-PROTEIN KINASE"/>
    <property type="match status" value="1"/>
</dbReference>
<protein>
    <recommendedName>
        <fullName evidence="4">Capsular polysaccharide biosynthesis protein CpsC</fullName>
    </recommendedName>
</protein>
<dbReference type="AlphaFoldDB" id="A0A1D7TQR2"/>
<keyword evidence="10" id="KW-0270">Exopolysaccharide synthesis</keyword>
<evidence type="ECO:0000256" key="5">
    <source>
        <dbReference type="ARBA" id="ARBA00022475"/>
    </source>
</evidence>
<dbReference type="RefSeq" id="WP_069468947.1">
    <property type="nucleotide sequence ID" value="NZ_CP017107.1"/>
</dbReference>
<dbReference type="InterPro" id="IPR003856">
    <property type="entry name" value="LPS_length_determ_N"/>
</dbReference>
<evidence type="ECO:0000256" key="4">
    <source>
        <dbReference type="ARBA" id="ARBA00020739"/>
    </source>
</evidence>
<sequence>MDVKNEYIDLNELINVIKKRWVEVILWTILGSLISLAISIFIISPKYSSSIDILVNQKNDNTAVQYNVQQADLQVINTYKDILTKPVVLTPVLQEIKKNDNYQGNLSTLSKSIKISNQANSQVITVNVTDDNAYVAADIANAVGKVFSKKIKKMMQVNNVTIVSNAKVNTTPVSPNKGKNVFLGAILGAFVGFMIIYFKELTDKTVKDNSFLTDNLGLTNIGSVYHLDISDNDYGVVKVVARNKISDNNDEELDIPRRRRV</sequence>
<dbReference type="PANTHER" id="PTHR32309:SF13">
    <property type="entry name" value="FERRIC ENTEROBACTIN TRANSPORT PROTEIN FEPE"/>
    <property type="match status" value="1"/>
</dbReference>
<dbReference type="Pfam" id="PF02706">
    <property type="entry name" value="Wzz"/>
    <property type="match status" value="1"/>
</dbReference>
<proteinExistence type="inferred from homology"/>
<dbReference type="Proteomes" id="UP000094723">
    <property type="component" value="Chromosome"/>
</dbReference>
<keyword evidence="6 12" id="KW-0812">Transmembrane</keyword>
<dbReference type="GO" id="GO:0000271">
    <property type="term" value="P:polysaccharide biosynthetic process"/>
    <property type="evidence" value="ECO:0007669"/>
    <property type="project" value="UniProtKB-KW"/>
</dbReference>
<dbReference type="EMBL" id="CP017107">
    <property type="protein sequence ID" value="AOO73313.1"/>
    <property type="molecule type" value="Genomic_DNA"/>
</dbReference>